<proteinExistence type="predicted"/>
<feature type="domain" description="Mon2 C-terminal" evidence="4">
    <location>
        <begin position="777"/>
        <end position="895"/>
    </location>
</feature>
<dbReference type="Pfam" id="PF16213">
    <property type="entry name" value="DCB"/>
    <property type="match status" value="1"/>
</dbReference>
<keyword evidence="7" id="KW-1185">Reference proteome</keyword>
<dbReference type="SUPFAM" id="SSF48371">
    <property type="entry name" value="ARM repeat"/>
    <property type="match status" value="1"/>
</dbReference>
<dbReference type="Pfam" id="PF16206">
    <property type="entry name" value="Mon2_C"/>
    <property type="match status" value="1"/>
</dbReference>
<keyword evidence="2" id="KW-0653">Protein transport</keyword>
<dbReference type="eggNOG" id="KOG1848">
    <property type="taxonomic scope" value="Eukaryota"/>
</dbReference>
<dbReference type="GO" id="GO:0005794">
    <property type="term" value="C:Golgi apparatus"/>
    <property type="evidence" value="ECO:0007669"/>
    <property type="project" value="UniProtKB-ARBA"/>
</dbReference>
<evidence type="ECO:0000313" key="6">
    <source>
        <dbReference type="EMBL" id="CCH44934.1"/>
    </source>
</evidence>
<sequence length="1445" mass="165869">MDAFIEATHLAVDIQLKVLQTLPSMFQIYGQFINGPLVSKLLLICSMLQSPGKTPMVVNTSAATQQQLVLSLLDKVVDEDKSDEVAKEFTVKIDEDEDLKIGSAAYDTYRLLNDLCALIERQPPKFLTFKFLPELFGYELLENVLSNYQNVFLNHVELGFILRTKITPLVLRSFSNHKEFPIVVRVSRIIFLLIKTQVSILEIETEVMLSLLTHSISKESTLPYWKKILSLEIFKEIFNDFKLVKFIFTSYDNHDDKKKVLYNFLDVCSEIIREPWATKILQVNDIVLVPTTEQAITIQNSSLRIQYLDLLDKNEAPPAPRPYTIYLILSCTNSFAEGIGNFVTEISTTDSNTYVFFNELTSEQQEHNIEAQQIKSLVTSNSRSIISIGTEFLYASLGNELFHSLIRALQKFCHASGVLGLNAEKNSLLTLFSIATISNNFTKDNNNNNSKSLTISETIVETLSHTIVSSPSSPSLTKIHQRYLNSRHIIIFRAFVSLVIALGPTLKKSWKFLLPTFQWFDYYINGPSSTFSFKEQPPKPDLTPADLKSTESLFIKLFESTVDYDNEAFTETLDEIIKIARFVVFNKIETTDPIVDDKITLCPYNRDYFIKKLAVISRVNATRLLEKQNKNWSSIAEVLTDTSTSSEIDPELRVVANATFNQSTKHLAAVAFSSDSQFDEIYIESELLNSLATVVDKLLSSLGEANISNSESEMIHDTLETLNELLDRFGTHLSHSWESVVHIINCPFKFFEVSKNLGSQKQLLKSAFEILQLLLNDFLQTVPLNILQSVINVLENFINQEYDLNVSFSAISYYWLMSDYFRQLMSNQSPSDNKDESSKIRDIWLYLLGSLVNSFNDSRSEVRNGAIQTFFRIVESHGTYLDWDITYDTVIKKLLEINFNKNTNGKTEIDPEYQNSISIVLKGLTELYSRFFLEVSSTVYWGGLISFFNRLLLLKSTNITFSVYKSFHQIVSSFKNIEDEIFEILFDFWSSQAITYVISDADKYQDAVEELISSFSFIYKPKRLSSNQIEKALTIFNSAIRFPFLPSFTKDITKPTKLQDVILDNLKLIDAADDFEILSLILSHISSITLLPFQTRTRILKKLQGKGKEVPSFIAISEKSIELLDKYISSITDFADMINNKLFAKVFKNLLEAVQSEIEDEDHNKNLDKYELWKKASIVLLELSSKVAPLLESSNEEDNAESKKEIWQLIINSIISTTPVANKNRDEKFNIEIYNKYKSKVLSYVDQSTIAPEVIEEFIRSLWQSSFLYEKDEIEKYLFETCDTPNQISEFILSKPFNDYSTESIKNLSQQSFRKICIEDLFKFSGISNDYFEEGSNALKKIFKISLPYLVSRLLLLLKRYSGSQKLLNNGPISSVQQEEQIITFTLLQQLISKIQNDERDDFKPLWNVFPYFLQNVSSLSRHKESEVLVRNITNDFYYKQSYNQ</sequence>
<comment type="caution">
    <text evidence="6">The sequence shown here is derived from an EMBL/GenBank/DDBJ whole genome shotgun (WGS) entry which is preliminary data.</text>
</comment>
<organism evidence="6 7">
    <name type="scientific">Wickerhamomyces ciferrii (strain ATCC 14091 / BCRC 22168 / CBS 111 / JCM 3599 / NBRC 0793 / NRRL Y-1031 F-60-10)</name>
    <name type="common">Yeast</name>
    <name type="synonym">Pichia ciferrii</name>
    <dbReference type="NCBI Taxonomy" id="1206466"/>
    <lineage>
        <taxon>Eukaryota</taxon>
        <taxon>Fungi</taxon>
        <taxon>Dikarya</taxon>
        <taxon>Ascomycota</taxon>
        <taxon>Saccharomycotina</taxon>
        <taxon>Saccharomycetes</taxon>
        <taxon>Phaffomycetales</taxon>
        <taxon>Wickerhamomycetaceae</taxon>
        <taxon>Wickerhamomyces</taxon>
    </lineage>
</organism>
<feature type="domain" description="Mon2/Sec7/BIG1-like HUS" evidence="3">
    <location>
        <begin position="105"/>
        <end position="260"/>
    </location>
</feature>
<evidence type="ECO:0000256" key="2">
    <source>
        <dbReference type="ARBA" id="ARBA00022927"/>
    </source>
</evidence>
<dbReference type="Proteomes" id="UP000009328">
    <property type="component" value="Unassembled WGS sequence"/>
</dbReference>
<feature type="domain" description="Mon2/Sec7/BIG1-like dimerisation and cyclophilin-binding" evidence="5">
    <location>
        <begin position="2"/>
        <end position="80"/>
    </location>
</feature>
<dbReference type="FunCoup" id="K0KU41">
    <property type="interactions" value="768"/>
</dbReference>
<dbReference type="GO" id="GO:0015031">
    <property type="term" value="P:protein transport"/>
    <property type="evidence" value="ECO:0007669"/>
    <property type="project" value="UniProtKB-KW"/>
</dbReference>
<dbReference type="EMBL" id="CAIF01000168">
    <property type="protein sequence ID" value="CCH44934.1"/>
    <property type="molecule type" value="Genomic_DNA"/>
</dbReference>
<dbReference type="HOGENOM" id="CLU_001169_1_0_1"/>
<dbReference type="InterPro" id="IPR032629">
    <property type="entry name" value="DCB_dom"/>
</dbReference>
<dbReference type="Pfam" id="PF12783">
    <property type="entry name" value="Sec7-like_HUS"/>
    <property type="match status" value="1"/>
</dbReference>
<evidence type="ECO:0000259" key="4">
    <source>
        <dbReference type="Pfam" id="PF16206"/>
    </source>
</evidence>
<evidence type="ECO:0000259" key="5">
    <source>
        <dbReference type="Pfam" id="PF16213"/>
    </source>
</evidence>
<dbReference type="InterPro" id="IPR016024">
    <property type="entry name" value="ARM-type_fold"/>
</dbReference>
<evidence type="ECO:0000259" key="3">
    <source>
        <dbReference type="Pfam" id="PF12783"/>
    </source>
</evidence>
<reference evidence="6 7" key="1">
    <citation type="journal article" date="2012" name="Eukaryot. Cell">
        <title>Draft genome sequence of Wickerhamomyces ciferrii NRRL Y-1031 F-60-10.</title>
        <authorList>
            <person name="Schneider J."/>
            <person name="Andrea H."/>
            <person name="Blom J."/>
            <person name="Jaenicke S."/>
            <person name="Ruckert C."/>
            <person name="Schorsch C."/>
            <person name="Szczepanowski R."/>
            <person name="Farwick M."/>
            <person name="Goesmann A."/>
            <person name="Puhler A."/>
            <person name="Schaffer S."/>
            <person name="Tauch A."/>
            <person name="Kohler T."/>
            <person name="Brinkrolf K."/>
        </authorList>
    </citation>
    <scope>NUCLEOTIDE SEQUENCE [LARGE SCALE GENOMIC DNA]</scope>
    <source>
        <strain evidence="7">ATCC 14091 / BCRC 22168 / CBS 111 / JCM 3599 / NBRC 0793 / NRRL Y-1031 F-60-10</strain>
    </source>
</reference>
<dbReference type="STRING" id="1206466.K0KU41"/>
<gene>
    <name evidence="6" type="ORF">BN7_4504</name>
</gene>
<dbReference type="InterPro" id="IPR032817">
    <property type="entry name" value="Mon2_C"/>
</dbReference>
<evidence type="ECO:0000256" key="1">
    <source>
        <dbReference type="ARBA" id="ARBA00022448"/>
    </source>
</evidence>
<keyword evidence="1" id="KW-0813">Transport</keyword>
<dbReference type="InParanoid" id="K0KU41"/>
<protein>
    <submittedName>
        <fullName evidence="6">Uncharacterized protein</fullName>
    </submittedName>
</protein>
<dbReference type="InterPro" id="IPR032691">
    <property type="entry name" value="Mon2/Sec7/BIG1-like_HUS"/>
</dbReference>
<evidence type="ECO:0000313" key="7">
    <source>
        <dbReference type="Proteomes" id="UP000009328"/>
    </source>
</evidence>
<accession>K0KU41</accession>
<name>K0KU41_WICCF</name>